<dbReference type="OrthoDB" id="2476012at2"/>
<evidence type="ECO:0000313" key="2">
    <source>
        <dbReference type="Proteomes" id="UP000319432"/>
    </source>
</evidence>
<accession>A0A502HC75</accession>
<keyword evidence="2" id="KW-1185">Reference proteome</keyword>
<sequence>MRKLSKKTILSLLSTSVLAVSLAIPVSASTVSSAQQAVVVPNSEVGAQQVGTYGWKTHITKESVKKVVTHIRKGGATLEQAISKLSPAAAQSFKRWSSKIADFLEGLVKGWEQKEEYAIVYVKDQVRNFLKANSNLSDGTIQEIVVTIEWLLWFVA</sequence>
<protein>
    <submittedName>
        <fullName evidence="1">Uncharacterized protein</fullName>
    </submittedName>
</protein>
<organism evidence="1 2">
    <name type="scientific">Brevibacillus laterosporus</name>
    <name type="common">Bacillus laterosporus</name>
    <dbReference type="NCBI Taxonomy" id="1465"/>
    <lineage>
        <taxon>Bacteria</taxon>
        <taxon>Bacillati</taxon>
        <taxon>Bacillota</taxon>
        <taxon>Bacilli</taxon>
        <taxon>Bacillales</taxon>
        <taxon>Paenibacillaceae</taxon>
        <taxon>Brevibacillus</taxon>
    </lineage>
</organism>
<gene>
    <name evidence="1" type="ORF">EEL30_09265</name>
</gene>
<proteinExistence type="predicted"/>
<dbReference type="Proteomes" id="UP000319432">
    <property type="component" value="Chromosome"/>
</dbReference>
<evidence type="ECO:0000313" key="1">
    <source>
        <dbReference type="EMBL" id="QDX92493.1"/>
    </source>
</evidence>
<name>A0A502HC75_BRELA</name>
<dbReference type="EMBL" id="CP033464">
    <property type="protein sequence ID" value="QDX92493.1"/>
    <property type="molecule type" value="Genomic_DNA"/>
</dbReference>
<dbReference type="AlphaFoldDB" id="A0A502HC75"/>
<reference evidence="1 2" key="1">
    <citation type="submission" date="2018-11" db="EMBL/GenBank/DDBJ databases">
        <title>Phylogenetic determinants of toxin gene distribution in genomes of Brevibacillus laterosporus.</title>
        <authorList>
            <person name="Glare T.R."/>
            <person name="Durrant A."/>
            <person name="Berry C."/>
            <person name="Palma L."/>
            <person name="Ormskirk M."/>
            <person name="Cox M.O."/>
        </authorList>
    </citation>
    <scope>NUCLEOTIDE SEQUENCE [LARGE SCALE GENOMIC DNA]</scope>
    <source>
        <strain evidence="1 2">1821L</strain>
    </source>
</reference>